<evidence type="ECO:0000313" key="2">
    <source>
        <dbReference type="EMBL" id="CAE8738636.1"/>
    </source>
</evidence>
<feature type="signal peptide" evidence="1">
    <location>
        <begin position="1"/>
        <end position="18"/>
    </location>
</feature>
<dbReference type="Proteomes" id="UP000626109">
    <property type="component" value="Unassembled WGS sequence"/>
</dbReference>
<protein>
    <recommendedName>
        <fullName evidence="4">Secreted protein</fullName>
    </recommendedName>
</protein>
<reference evidence="2" key="1">
    <citation type="submission" date="2021-02" db="EMBL/GenBank/DDBJ databases">
        <authorList>
            <person name="Dougan E. K."/>
            <person name="Rhodes N."/>
            <person name="Thang M."/>
            <person name="Chan C."/>
        </authorList>
    </citation>
    <scope>NUCLEOTIDE SEQUENCE</scope>
</reference>
<comment type="caution">
    <text evidence="2">The sequence shown here is derived from an EMBL/GenBank/DDBJ whole genome shotgun (WGS) entry which is preliminary data.</text>
</comment>
<name>A0A813LTX5_POLGL</name>
<evidence type="ECO:0000256" key="1">
    <source>
        <dbReference type="SAM" id="SignalP"/>
    </source>
</evidence>
<gene>
    <name evidence="2" type="ORF">PGLA2088_LOCUS49277</name>
</gene>
<keyword evidence="1" id="KW-0732">Signal</keyword>
<proteinExistence type="predicted"/>
<feature type="chain" id="PRO_5032388086" description="Secreted protein" evidence="1">
    <location>
        <begin position="19"/>
        <end position="110"/>
    </location>
</feature>
<accession>A0A813LTX5</accession>
<evidence type="ECO:0000313" key="3">
    <source>
        <dbReference type="Proteomes" id="UP000626109"/>
    </source>
</evidence>
<dbReference type="AlphaFoldDB" id="A0A813LTX5"/>
<sequence>MLLLLLDVLVDILRLSHVGLLCSSSNCLCNHTVLAVNSSVALIPSSYDLAFRSVFLIVDLGDGGVRRLKQQAFLKRSPCEFHKVDLLFLSSSSKSRRTLTHSGHAAIFMC</sequence>
<organism evidence="2 3">
    <name type="scientific">Polarella glacialis</name>
    <name type="common">Dinoflagellate</name>
    <dbReference type="NCBI Taxonomy" id="89957"/>
    <lineage>
        <taxon>Eukaryota</taxon>
        <taxon>Sar</taxon>
        <taxon>Alveolata</taxon>
        <taxon>Dinophyceae</taxon>
        <taxon>Suessiales</taxon>
        <taxon>Suessiaceae</taxon>
        <taxon>Polarella</taxon>
    </lineage>
</organism>
<dbReference type="EMBL" id="CAJNNW010036973">
    <property type="protein sequence ID" value="CAE8738636.1"/>
    <property type="molecule type" value="Genomic_DNA"/>
</dbReference>
<evidence type="ECO:0008006" key="4">
    <source>
        <dbReference type="Google" id="ProtNLM"/>
    </source>
</evidence>